<dbReference type="InterPro" id="IPR001623">
    <property type="entry name" value="DnaJ_domain"/>
</dbReference>
<dbReference type="SMART" id="SM00271">
    <property type="entry name" value="DnaJ"/>
    <property type="match status" value="1"/>
</dbReference>
<feature type="region of interest" description="Disordered" evidence="2">
    <location>
        <begin position="332"/>
        <end position="352"/>
    </location>
</feature>
<dbReference type="PANTHER" id="PTHR44360">
    <property type="entry name" value="DNAJ HOMOLOG SUBFAMILY B MEMBER 9"/>
    <property type="match status" value="1"/>
</dbReference>
<keyword evidence="3" id="KW-0472">Membrane</keyword>
<name>A0A409VA81_9AGAR</name>
<feature type="transmembrane region" description="Helical" evidence="3">
    <location>
        <begin position="159"/>
        <end position="178"/>
    </location>
</feature>
<dbReference type="Proteomes" id="UP000284842">
    <property type="component" value="Unassembled WGS sequence"/>
</dbReference>
<feature type="transmembrane region" description="Helical" evidence="3">
    <location>
        <begin position="190"/>
        <end position="209"/>
    </location>
</feature>
<comment type="caution">
    <text evidence="5">The sequence shown here is derived from an EMBL/GenBank/DDBJ whole genome shotgun (WGS) entry which is preliminary data.</text>
</comment>
<dbReference type="Pfam" id="PF00226">
    <property type="entry name" value="DnaJ"/>
    <property type="match status" value="1"/>
</dbReference>
<dbReference type="PANTHER" id="PTHR44360:SF1">
    <property type="entry name" value="DNAJ HOMOLOG SUBFAMILY B MEMBER 9"/>
    <property type="match status" value="1"/>
</dbReference>
<gene>
    <name evidence="5" type="ORF">CVT24_004263</name>
</gene>
<feature type="domain" description="J" evidence="4">
    <location>
        <begin position="75"/>
        <end position="138"/>
    </location>
</feature>
<feature type="region of interest" description="Disordered" evidence="2">
    <location>
        <begin position="465"/>
        <end position="516"/>
    </location>
</feature>
<evidence type="ECO:0000256" key="2">
    <source>
        <dbReference type="SAM" id="MobiDB-lite"/>
    </source>
</evidence>
<evidence type="ECO:0000256" key="1">
    <source>
        <dbReference type="ARBA" id="ARBA00023186"/>
    </source>
</evidence>
<dbReference type="PROSITE" id="PS50076">
    <property type="entry name" value="DNAJ_2"/>
    <property type="match status" value="1"/>
</dbReference>
<feature type="region of interest" description="Disordered" evidence="2">
    <location>
        <begin position="392"/>
        <end position="447"/>
    </location>
</feature>
<evidence type="ECO:0000313" key="6">
    <source>
        <dbReference type="Proteomes" id="UP000284842"/>
    </source>
</evidence>
<dbReference type="SUPFAM" id="SSF46565">
    <property type="entry name" value="Chaperone J-domain"/>
    <property type="match status" value="1"/>
</dbReference>
<keyword evidence="3" id="KW-0812">Transmembrane</keyword>
<dbReference type="CDD" id="cd06257">
    <property type="entry name" value="DnaJ"/>
    <property type="match status" value="1"/>
</dbReference>
<dbReference type="AlphaFoldDB" id="A0A409VA81"/>
<dbReference type="InterPro" id="IPR036869">
    <property type="entry name" value="J_dom_sf"/>
</dbReference>
<proteinExistence type="predicted"/>
<organism evidence="5 6">
    <name type="scientific">Panaeolus cyanescens</name>
    <dbReference type="NCBI Taxonomy" id="181874"/>
    <lineage>
        <taxon>Eukaryota</taxon>
        <taxon>Fungi</taxon>
        <taxon>Dikarya</taxon>
        <taxon>Basidiomycota</taxon>
        <taxon>Agaricomycotina</taxon>
        <taxon>Agaricomycetes</taxon>
        <taxon>Agaricomycetidae</taxon>
        <taxon>Agaricales</taxon>
        <taxon>Agaricineae</taxon>
        <taxon>Galeropsidaceae</taxon>
        <taxon>Panaeolus</taxon>
    </lineage>
</organism>
<dbReference type="STRING" id="181874.A0A409VA81"/>
<keyword evidence="6" id="KW-1185">Reference proteome</keyword>
<dbReference type="OrthoDB" id="10250354at2759"/>
<evidence type="ECO:0000256" key="3">
    <source>
        <dbReference type="SAM" id="Phobius"/>
    </source>
</evidence>
<dbReference type="GO" id="GO:0005783">
    <property type="term" value="C:endoplasmic reticulum"/>
    <property type="evidence" value="ECO:0007669"/>
    <property type="project" value="TreeGrafter"/>
</dbReference>
<keyword evidence="1" id="KW-0143">Chaperone</keyword>
<reference evidence="5 6" key="1">
    <citation type="journal article" date="2018" name="Evol. Lett.">
        <title>Horizontal gene cluster transfer increased hallucinogenic mushroom diversity.</title>
        <authorList>
            <person name="Reynolds H.T."/>
            <person name="Vijayakumar V."/>
            <person name="Gluck-Thaler E."/>
            <person name="Korotkin H.B."/>
            <person name="Matheny P.B."/>
            <person name="Slot J.C."/>
        </authorList>
    </citation>
    <scope>NUCLEOTIDE SEQUENCE [LARGE SCALE GENOMIC DNA]</scope>
    <source>
        <strain evidence="5 6">2629</strain>
    </source>
</reference>
<evidence type="ECO:0000313" key="5">
    <source>
        <dbReference type="EMBL" id="PPQ63754.1"/>
    </source>
</evidence>
<dbReference type="GO" id="GO:0051787">
    <property type="term" value="F:misfolded protein binding"/>
    <property type="evidence" value="ECO:0007669"/>
    <property type="project" value="TreeGrafter"/>
</dbReference>
<feature type="compositionally biased region" description="Low complexity" evidence="2">
    <location>
        <begin position="407"/>
        <end position="437"/>
    </location>
</feature>
<feature type="transmembrane region" description="Helical" evidence="3">
    <location>
        <begin position="49"/>
        <end position="66"/>
    </location>
</feature>
<dbReference type="GO" id="GO:0036503">
    <property type="term" value="P:ERAD pathway"/>
    <property type="evidence" value="ECO:0007669"/>
    <property type="project" value="TreeGrafter"/>
</dbReference>
<keyword evidence="3" id="KW-1133">Transmembrane helix</keyword>
<dbReference type="Gene3D" id="1.10.287.110">
    <property type="entry name" value="DnaJ domain"/>
    <property type="match status" value="1"/>
</dbReference>
<sequence length="516" mass="57065">MGTSSFFFSLAGWTFVPDFATRHLLTFVYKSALITPPAQAGNAQHRRHYAVAFAFVICSYLVYTLAQSSWNMKPSFYEILGVPPTVDENGLKLAFRSFAKRYHPDRVGPQGEELFMYVRDAYEALKDPVVRFAYDRFGPDVIGWRKTCKTQREFMNQGLMVSSGYHIVTGIALLFWSAIGRPSSVSFWRYVLFGALFAAELSFILSPFPTESSSLLAQSSILSSLFNVSPTAVSTWQPFKFSILETLFPYRVPYQHILFLHQVFMILSIALSRVVPQFLALISESGDQGRELDPVEHAIWERIFGTLAIADREASIILHTLLHSVTPSTTNKPYHEPTLARMTPLPPKEASETYQKLAPEMYNLVIEANIKNQIAGPVASAWEEAIRADAIQQKTKQAHTSSTPSKSNNGHSHNSGDSCCSPSTGTSPNTTSLTGSTATLKQPATPRAKNFWEKDVADAEEQILNAGSEDVIGSAGGAGTPGRRSPLKDANRTHSRPGSPTKPHSPVRKASFTRDF</sequence>
<feature type="compositionally biased region" description="Polar residues" evidence="2">
    <location>
        <begin position="392"/>
        <end position="406"/>
    </location>
</feature>
<dbReference type="InParanoid" id="A0A409VA81"/>
<accession>A0A409VA81</accession>
<protein>
    <recommendedName>
        <fullName evidence="4">J domain-containing protein</fullName>
    </recommendedName>
</protein>
<dbReference type="EMBL" id="NHTK01006111">
    <property type="protein sequence ID" value="PPQ63754.1"/>
    <property type="molecule type" value="Genomic_DNA"/>
</dbReference>
<evidence type="ECO:0000259" key="4">
    <source>
        <dbReference type="PROSITE" id="PS50076"/>
    </source>
</evidence>
<dbReference type="InterPro" id="IPR051948">
    <property type="entry name" value="Hsp70_co-chaperone_J-domain"/>
</dbReference>
<dbReference type="GO" id="GO:0051087">
    <property type="term" value="F:protein-folding chaperone binding"/>
    <property type="evidence" value="ECO:0007669"/>
    <property type="project" value="TreeGrafter"/>
</dbReference>